<evidence type="ECO:0000313" key="2">
    <source>
        <dbReference type="Proteomes" id="UP000177941"/>
    </source>
</evidence>
<dbReference type="Proteomes" id="UP000177941">
    <property type="component" value="Unassembled WGS sequence"/>
</dbReference>
<protein>
    <submittedName>
        <fullName evidence="1">Uncharacterized protein</fullName>
    </submittedName>
</protein>
<accession>A0A1G1XB15</accession>
<gene>
    <name evidence="1" type="ORF">A3E36_00960</name>
</gene>
<comment type="caution">
    <text evidence="1">The sequence shown here is derived from an EMBL/GenBank/DDBJ whole genome shotgun (WGS) entry which is preliminary data.</text>
</comment>
<organism evidence="1 2">
    <name type="scientific">Candidatus Andersenbacteria bacterium RIFCSPHIGHO2_12_FULL_45_11b</name>
    <dbReference type="NCBI Taxonomy" id="1797282"/>
    <lineage>
        <taxon>Bacteria</taxon>
        <taxon>Candidatus Anderseniibacteriota</taxon>
    </lineage>
</organism>
<reference evidence="1 2" key="1">
    <citation type="journal article" date="2016" name="Nat. Commun.">
        <title>Thousands of microbial genomes shed light on interconnected biogeochemical processes in an aquifer system.</title>
        <authorList>
            <person name="Anantharaman K."/>
            <person name="Brown C.T."/>
            <person name="Hug L.A."/>
            <person name="Sharon I."/>
            <person name="Castelle C.J."/>
            <person name="Probst A.J."/>
            <person name="Thomas B.C."/>
            <person name="Singh A."/>
            <person name="Wilkins M.J."/>
            <person name="Karaoz U."/>
            <person name="Brodie E.L."/>
            <person name="Williams K.H."/>
            <person name="Hubbard S.S."/>
            <person name="Banfield J.F."/>
        </authorList>
    </citation>
    <scope>NUCLEOTIDE SEQUENCE [LARGE SCALE GENOMIC DNA]</scope>
</reference>
<dbReference type="AlphaFoldDB" id="A0A1G1XB15"/>
<evidence type="ECO:0000313" key="1">
    <source>
        <dbReference type="EMBL" id="OGY37243.1"/>
    </source>
</evidence>
<sequence length="205" mass="23722">MVGEISHIVYAARLLSFLGEEVSHASYWNGVTFPNIRKLHVRTRHFTHPHPVSIASLTGSNDFLTGMRVHAWIDETHDRFERHQTIAEHIPDHPLVPYARSLAEDELLYDAFLDWDVIQKALRTVHHDELYYVHERASVRKWHDVLQAYFLHKPNNESRMIFSRAIGLSHAVANEANATVQALLAMPEIHQVLEGYLRDIEHTIT</sequence>
<name>A0A1G1XB15_9BACT</name>
<proteinExistence type="predicted"/>
<dbReference type="EMBL" id="MHHS01000015">
    <property type="protein sequence ID" value="OGY37243.1"/>
    <property type="molecule type" value="Genomic_DNA"/>
</dbReference>